<evidence type="ECO:0000313" key="2">
    <source>
        <dbReference type="Proteomes" id="UP001162131"/>
    </source>
</evidence>
<dbReference type="AlphaFoldDB" id="A0AAU9JPK7"/>
<sequence length="318" mass="37275">MNQVLYNNNLLGNILSFLTPLEILSSIPHVSKVFYHTSKTSWAIERLFSSMLPEIFWIRPPLDYPCIITFKGLFNKIYKGARLLFYFRICKICGRLLILDSYPYENGSITQVHKRSYTRHRRFQRVSLHAYRANFTLYIGDEEKHTCKNFCQEESTNGINCEWYLKFLENKIQKKEFFNLKRFVEDYKISETNYNNSLICGLGVGIKSFMQMITVGGNCLMFHSNFNFKNNSRIVLEKCIEFGGNYREAYMFKSAKEKCLILIELMKFLISSKVIYSACIGNGSNRILVDGEGVKLTKFSDFYQKKYNVVLFDTEDIN</sequence>
<dbReference type="Proteomes" id="UP001162131">
    <property type="component" value="Unassembled WGS sequence"/>
</dbReference>
<gene>
    <name evidence="1" type="ORF">BSTOLATCC_MIC34711</name>
</gene>
<accession>A0AAU9JPK7</accession>
<organism evidence="1 2">
    <name type="scientific">Blepharisma stoltei</name>
    <dbReference type="NCBI Taxonomy" id="1481888"/>
    <lineage>
        <taxon>Eukaryota</taxon>
        <taxon>Sar</taxon>
        <taxon>Alveolata</taxon>
        <taxon>Ciliophora</taxon>
        <taxon>Postciliodesmatophora</taxon>
        <taxon>Heterotrichea</taxon>
        <taxon>Heterotrichida</taxon>
        <taxon>Blepharismidae</taxon>
        <taxon>Blepharisma</taxon>
    </lineage>
</organism>
<evidence type="ECO:0000313" key="1">
    <source>
        <dbReference type="EMBL" id="CAG9323671.1"/>
    </source>
</evidence>
<name>A0AAU9JPK7_9CILI</name>
<reference evidence="1" key="1">
    <citation type="submission" date="2021-09" db="EMBL/GenBank/DDBJ databases">
        <authorList>
            <consortium name="AG Swart"/>
            <person name="Singh M."/>
            <person name="Singh A."/>
            <person name="Seah K."/>
            <person name="Emmerich C."/>
        </authorList>
    </citation>
    <scope>NUCLEOTIDE SEQUENCE</scope>
    <source>
        <strain evidence="1">ATCC30299</strain>
    </source>
</reference>
<keyword evidence="2" id="KW-1185">Reference proteome</keyword>
<comment type="caution">
    <text evidence="1">The sequence shown here is derived from an EMBL/GenBank/DDBJ whole genome shotgun (WGS) entry which is preliminary data.</text>
</comment>
<dbReference type="EMBL" id="CAJZBQ010000035">
    <property type="protein sequence ID" value="CAG9323671.1"/>
    <property type="molecule type" value="Genomic_DNA"/>
</dbReference>
<protein>
    <recommendedName>
        <fullName evidence="3">F-box domain-containing protein</fullName>
    </recommendedName>
</protein>
<evidence type="ECO:0008006" key="3">
    <source>
        <dbReference type="Google" id="ProtNLM"/>
    </source>
</evidence>
<proteinExistence type="predicted"/>